<protein>
    <submittedName>
        <fullName evidence="2">Uncharacterized protein</fullName>
    </submittedName>
</protein>
<reference evidence="2 3" key="1">
    <citation type="submission" date="2017-05" db="EMBL/GenBank/DDBJ databases">
        <title>Full genome sequence of Pseudorhodoplanes sinuspersici.</title>
        <authorList>
            <person name="Dastgheib S.M.M."/>
            <person name="Shavandi M."/>
            <person name="Tirandaz H."/>
        </authorList>
    </citation>
    <scope>NUCLEOTIDE SEQUENCE [LARGE SCALE GENOMIC DNA]</scope>
    <source>
        <strain evidence="2 3">RIPI110</strain>
    </source>
</reference>
<gene>
    <name evidence="2" type="ORF">CAK95_16915</name>
</gene>
<proteinExistence type="predicted"/>
<dbReference type="KEGG" id="psin:CAK95_16915"/>
<organism evidence="2 3">
    <name type="scientific">Pseudorhodoplanes sinuspersici</name>
    <dbReference type="NCBI Taxonomy" id="1235591"/>
    <lineage>
        <taxon>Bacteria</taxon>
        <taxon>Pseudomonadati</taxon>
        <taxon>Pseudomonadota</taxon>
        <taxon>Alphaproteobacteria</taxon>
        <taxon>Hyphomicrobiales</taxon>
        <taxon>Pseudorhodoplanes</taxon>
    </lineage>
</organism>
<dbReference type="PANTHER" id="PTHR30466">
    <property type="entry name" value="FLAVIN REDUCTASE"/>
    <property type="match status" value="1"/>
</dbReference>
<dbReference type="GO" id="GO:0042602">
    <property type="term" value="F:riboflavin reductase (NADPH) activity"/>
    <property type="evidence" value="ECO:0007669"/>
    <property type="project" value="TreeGrafter"/>
</dbReference>
<name>A0A1W6ZT29_9HYPH</name>
<dbReference type="AlphaFoldDB" id="A0A1W6ZT29"/>
<dbReference type="OrthoDB" id="9792858at2"/>
<dbReference type="EMBL" id="CP021112">
    <property type="protein sequence ID" value="ARQ00567.1"/>
    <property type="molecule type" value="Genomic_DNA"/>
</dbReference>
<dbReference type="PANTHER" id="PTHR30466:SF1">
    <property type="entry name" value="FMN REDUCTASE (NADH) RUTF"/>
    <property type="match status" value="1"/>
</dbReference>
<evidence type="ECO:0000256" key="1">
    <source>
        <dbReference type="ARBA" id="ARBA00023002"/>
    </source>
</evidence>
<accession>A0A1W6ZT29</accession>
<evidence type="ECO:0000313" key="3">
    <source>
        <dbReference type="Proteomes" id="UP000194137"/>
    </source>
</evidence>
<dbReference type="Gene3D" id="2.30.110.10">
    <property type="entry name" value="Electron Transport, Fmn-binding Protein, Chain A"/>
    <property type="match status" value="1"/>
</dbReference>
<dbReference type="STRING" id="1235591.CAK95_16915"/>
<dbReference type="RefSeq" id="WP_086088964.1">
    <property type="nucleotide sequence ID" value="NZ_CP021112.1"/>
</dbReference>
<dbReference type="SMART" id="SM00903">
    <property type="entry name" value="Flavin_Reduct"/>
    <property type="match status" value="1"/>
</dbReference>
<dbReference type="SUPFAM" id="SSF50475">
    <property type="entry name" value="FMN-binding split barrel"/>
    <property type="match status" value="1"/>
</dbReference>
<keyword evidence="1" id="KW-0560">Oxidoreductase</keyword>
<dbReference type="InterPro" id="IPR050268">
    <property type="entry name" value="NADH-dep_flavin_reductase"/>
</dbReference>
<keyword evidence="3" id="KW-1185">Reference proteome</keyword>
<dbReference type="InterPro" id="IPR002563">
    <property type="entry name" value="Flavin_Rdtase-like_dom"/>
</dbReference>
<dbReference type="Pfam" id="PF01613">
    <property type="entry name" value="Flavin_Reduct"/>
    <property type="match status" value="1"/>
</dbReference>
<evidence type="ECO:0000313" key="2">
    <source>
        <dbReference type="EMBL" id="ARQ00567.1"/>
    </source>
</evidence>
<sequence>MSENPSTTAPIDAKTFWRALGMRAIGVSVVTAQGEDGPAGFLALSATHVTADPPSMLVSIDDRTHALQAVLQSRHFAINYLPGSEQALADSFGGRGALKGHDRFEPGRWRTLTTGAPVFSDAIGAIDCTLEETFRFHNTTIAIGRVAAFHLSERSDALLFYRGQYRQV</sequence>
<dbReference type="Proteomes" id="UP000194137">
    <property type="component" value="Chromosome"/>
</dbReference>
<dbReference type="InterPro" id="IPR012349">
    <property type="entry name" value="Split_barrel_FMN-bd"/>
</dbReference>
<dbReference type="GO" id="GO:0010181">
    <property type="term" value="F:FMN binding"/>
    <property type="evidence" value="ECO:0007669"/>
    <property type="project" value="InterPro"/>
</dbReference>